<gene>
    <name evidence="3" type="ORF">BDV29DRAFT_197492</name>
</gene>
<dbReference type="OrthoDB" id="543156at2759"/>
<protein>
    <submittedName>
        <fullName evidence="3">Class I glutamine amidotransferase-like protein</fullName>
    </submittedName>
</protein>
<keyword evidence="3" id="KW-0808">Transferase</keyword>
<dbReference type="CDD" id="cd03141">
    <property type="entry name" value="GATase1_Hsp31_like"/>
    <property type="match status" value="1"/>
</dbReference>
<dbReference type="InterPro" id="IPR029062">
    <property type="entry name" value="Class_I_gatase-like"/>
</dbReference>
<dbReference type="EMBL" id="ML732161">
    <property type="protein sequence ID" value="KAB8078084.1"/>
    <property type="molecule type" value="Genomic_DNA"/>
</dbReference>
<dbReference type="Pfam" id="PF07510">
    <property type="entry name" value="GmrSD_C"/>
    <property type="match status" value="1"/>
</dbReference>
<evidence type="ECO:0000313" key="4">
    <source>
        <dbReference type="Proteomes" id="UP000326565"/>
    </source>
</evidence>
<evidence type="ECO:0000259" key="1">
    <source>
        <dbReference type="Pfam" id="PF01965"/>
    </source>
</evidence>
<feature type="domain" description="DJ-1/PfpI" evidence="1">
    <location>
        <begin position="92"/>
        <end position="184"/>
    </location>
</feature>
<dbReference type="Proteomes" id="UP000326565">
    <property type="component" value="Unassembled WGS sequence"/>
</dbReference>
<name>A0A5N5XEX5_9EURO</name>
<dbReference type="InterPro" id="IPR002818">
    <property type="entry name" value="DJ-1/PfpI"/>
</dbReference>
<keyword evidence="3" id="KW-0315">Glutamine amidotransferase</keyword>
<sequence>MAPKVLVVLTSQSQIPGHNHPTGWYLPEFAHPWEVLHEKTELTIASPKGGEAPLDPSSVQMFASDPVSSKFLKEQESLWKNTEKLADFLPRVSEFDAIFYVGGHGPMFDLHYDETSLALIQAFATAGKPVSAVCHGPTVFLKATTKAGQPLLANSTVTAFTNVEEDQVQLTALMPYLVEDEVNKIPGATFVKADQPWVEKVVVSKTADGATLITGQNPASATGIIFFLISAGLRRPQCISDTLSSTLTVPIVSPMCTEIAKTSTAAKGVAAMQRMYIFIAPAHARQGSTQPHVFLTSLAMLHRHMKRYARDGVVHLAASELAELTVAAQGPQDGYDRDLFPHWISQGHSCDTREVVLARDGTDIVKNSACSPTSGSWLSPYDGKTWTDKSDLDIDHVVPLSNAWKSGASEWTTDQRQILANDLENPQLVAVTSSVNRQKSDDGPEDWKPPLASYHCTYAKMWVRVKSVYNLTITQNEKSALVGMLDTC</sequence>
<reference evidence="3 4" key="1">
    <citation type="submission" date="2019-04" db="EMBL/GenBank/DDBJ databases">
        <title>Friends and foes A comparative genomics study of 23 Aspergillus species from section Flavi.</title>
        <authorList>
            <consortium name="DOE Joint Genome Institute"/>
            <person name="Kjaerbolling I."/>
            <person name="Vesth T."/>
            <person name="Frisvad J.C."/>
            <person name="Nybo J.L."/>
            <person name="Theobald S."/>
            <person name="Kildgaard S."/>
            <person name="Isbrandt T."/>
            <person name="Kuo A."/>
            <person name="Sato A."/>
            <person name="Lyhne E.K."/>
            <person name="Kogle M.E."/>
            <person name="Wiebenga A."/>
            <person name="Kun R.S."/>
            <person name="Lubbers R.J."/>
            <person name="Makela M.R."/>
            <person name="Barry K."/>
            <person name="Chovatia M."/>
            <person name="Clum A."/>
            <person name="Daum C."/>
            <person name="Haridas S."/>
            <person name="He G."/>
            <person name="LaButti K."/>
            <person name="Lipzen A."/>
            <person name="Mondo S."/>
            <person name="Riley R."/>
            <person name="Salamov A."/>
            <person name="Simmons B.A."/>
            <person name="Magnuson J.K."/>
            <person name="Henrissat B."/>
            <person name="Mortensen U.H."/>
            <person name="Larsen T.O."/>
            <person name="Devries R.P."/>
            <person name="Grigoriev I.V."/>
            <person name="Machida M."/>
            <person name="Baker S.E."/>
            <person name="Andersen M.R."/>
        </authorList>
    </citation>
    <scope>NUCLEOTIDE SEQUENCE [LARGE SCALE GENOMIC DNA]</scope>
    <source>
        <strain evidence="3 4">CBS 151.66</strain>
    </source>
</reference>
<evidence type="ECO:0000259" key="2">
    <source>
        <dbReference type="Pfam" id="PF07510"/>
    </source>
</evidence>
<organism evidence="3 4">
    <name type="scientific">Aspergillus leporis</name>
    <dbReference type="NCBI Taxonomy" id="41062"/>
    <lineage>
        <taxon>Eukaryota</taxon>
        <taxon>Fungi</taxon>
        <taxon>Dikarya</taxon>
        <taxon>Ascomycota</taxon>
        <taxon>Pezizomycotina</taxon>
        <taxon>Eurotiomycetes</taxon>
        <taxon>Eurotiomycetidae</taxon>
        <taxon>Eurotiales</taxon>
        <taxon>Aspergillaceae</taxon>
        <taxon>Aspergillus</taxon>
        <taxon>Aspergillus subgen. Circumdati</taxon>
    </lineage>
</organism>
<dbReference type="Pfam" id="PF01965">
    <property type="entry name" value="DJ-1_PfpI"/>
    <property type="match status" value="1"/>
</dbReference>
<proteinExistence type="predicted"/>
<evidence type="ECO:0000313" key="3">
    <source>
        <dbReference type="EMBL" id="KAB8078084.1"/>
    </source>
</evidence>
<dbReference type="InterPro" id="IPR011089">
    <property type="entry name" value="GmrSD_C"/>
</dbReference>
<dbReference type="AlphaFoldDB" id="A0A5N5XEX5"/>
<dbReference type="Gene3D" id="3.40.50.880">
    <property type="match status" value="1"/>
</dbReference>
<dbReference type="PANTHER" id="PTHR24094:SF15">
    <property type="entry name" value="AMP-DEPENDENT SYNTHETASE_LIGASE DOMAIN-CONTAINING PROTEIN-RELATED"/>
    <property type="match status" value="1"/>
</dbReference>
<dbReference type="SUPFAM" id="SSF52317">
    <property type="entry name" value="Class I glutamine amidotransferase-like"/>
    <property type="match status" value="1"/>
</dbReference>
<feature type="domain" description="GmrSD restriction endonucleases C-terminal" evidence="2">
    <location>
        <begin position="388"/>
        <end position="482"/>
    </location>
</feature>
<keyword evidence="4" id="KW-1185">Reference proteome</keyword>
<dbReference type="GO" id="GO:0016740">
    <property type="term" value="F:transferase activity"/>
    <property type="evidence" value="ECO:0007669"/>
    <property type="project" value="UniProtKB-KW"/>
</dbReference>
<dbReference type="PANTHER" id="PTHR24094">
    <property type="entry name" value="SECRETED PROTEIN"/>
    <property type="match status" value="1"/>
</dbReference>
<accession>A0A5N5XEX5</accession>